<protein>
    <submittedName>
        <fullName evidence="2">Uncharacterized protein</fullName>
    </submittedName>
</protein>
<evidence type="ECO:0000256" key="1">
    <source>
        <dbReference type="SAM" id="Phobius"/>
    </source>
</evidence>
<organism evidence="2 3">
    <name type="scientific">Methanococcoides methylutens</name>
    <dbReference type="NCBI Taxonomy" id="2226"/>
    <lineage>
        <taxon>Archaea</taxon>
        <taxon>Methanobacteriati</taxon>
        <taxon>Methanobacteriota</taxon>
        <taxon>Stenosarchaea group</taxon>
        <taxon>Methanomicrobia</taxon>
        <taxon>Methanosarcinales</taxon>
        <taxon>Methanosarcinaceae</taxon>
        <taxon>Methanococcoides</taxon>
    </lineage>
</organism>
<comment type="caution">
    <text evidence="2">The sequence shown here is derived from an EMBL/GenBank/DDBJ whole genome shotgun (WGS) entry which is preliminary data.</text>
</comment>
<keyword evidence="1" id="KW-0812">Transmembrane</keyword>
<evidence type="ECO:0000313" key="2">
    <source>
        <dbReference type="EMBL" id="KGK98551.1"/>
    </source>
</evidence>
<dbReference type="EMBL" id="JRHO01000013">
    <property type="protein sequence ID" value="KGK98551.1"/>
    <property type="molecule type" value="Genomic_DNA"/>
</dbReference>
<feature type="transmembrane region" description="Helical" evidence="1">
    <location>
        <begin position="20"/>
        <end position="40"/>
    </location>
</feature>
<name>A0A099T2W5_METMT</name>
<keyword evidence="1" id="KW-0472">Membrane</keyword>
<sequence>MLIAFYPAIRNFIVEYNVTPILSTFNIFIHTIVIIGYRFFHLANQGVNQIFRLNFFRIYGIINETIDIFTKPKYTTPANI</sequence>
<keyword evidence="3" id="KW-1185">Reference proteome</keyword>
<evidence type="ECO:0000313" key="3">
    <source>
        <dbReference type="Proteomes" id="UP000029859"/>
    </source>
</evidence>
<keyword evidence="1" id="KW-1133">Transmembrane helix</keyword>
<accession>A0A099T2W5</accession>
<proteinExistence type="predicted"/>
<gene>
    <name evidence="2" type="ORF">LI82_06655</name>
</gene>
<dbReference type="AlphaFoldDB" id="A0A099T2W5"/>
<dbReference type="Proteomes" id="UP000029859">
    <property type="component" value="Unassembled WGS sequence"/>
</dbReference>
<reference evidence="2 3" key="1">
    <citation type="submission" date="2014-09" db="EMBL/GenBank/DDBJ databases">
        <title>Draft genome sequence of an obligately methylotrophic methanogen, Methanococcoides methylutens, isolated from marine sediment.</title>
        <authorList>
            <person name="Guan Y."/>
            <person name="Ngugi D.K."/>
            <person name="Blom J."/>
            <person name="Ali S."/>
            <person name="Ferry J.G."/>
            <person name="Stingl U."/>
        </authorList>
    </citation>
    <scope>NUCLEOTIDE SEQUENCE [LARGE SCALE GENOMIC DNA]</scope>
    <source>
        <strain evidence="2 3">DSM 2657</strain>
    </source>
</reference>